<dbReference type="CDD" id="cd07153">
    <property type="entry name" value="Fur_like"/>
    <property type="match status" value="1"/>
</dbReference>
<evidence type="ECO:0000256" key="2">
    <source>
        <dbReference type="ARBA" id="ARBA00022491"/>
    </source>
</evidence>
<accession>X1IF84</accession>
<dbReference type="GO" id="GO:1900376">
    <property type="term" value="P:regulation of secondary metabolite biosynthetic process"/>
    <property type="evidence" value="ECO:0007669"/>
    <property type="project" value="TreeGrafter"/>
</dbReference>
<evidence type="ECO:0008006" key="8">
    <source>
        <dbReference type="Google" id="ProtNLM"/>
    </source>
</evidence>
<dbReference type="Gene3D" id="1.10.10.10">
    <property type="entry name" value="Winged helix-like DNA-binding domain superfamily/Winged helix DNA-binding domain"/>
    <property type="match status" value="1"/>
</dbReference>
<dbReference type="InterPro" id="IPR036388">
    <property type="entry name" value="WH-like_DNA-bd_sf"/>
</dbReference>
<keyword evidence="6" id="KW-0804">Transcription</keyword>
<comment type="similarity">
    <text evidence="1">Belongs to the Fur family.</text>
</comment>
<dbReference type="Gene3D" id="3.30.1490.190">
    <property type="match status" value="1"/>
</dbReference>
<protein>
    <recommendedName>
        <fullName evidence="8">Ferric uptake regulation protein</fullName>
    </recommendedName>
</protein>
<sequence length="162" mass="18887">MSMLILDKGDGDGYNANMRLRRNRNQDNQMRGHPLTSQRRLLLELIRQASAHIDAKELYRRASSKDESISPATVYRSLNLFKQLGLVDERRLGKMRCYYELKQSPEHQHLVCQGCGKVIEFESPLIRKLVDKVQREHGFNVTKVELYLEGHCLECEEKEKAQ</sequence>
<keyword evidence="3" id="KW-0862">Zinc</keyword>
<dbReference type="GO" id="GO:0003700">
    <property type="term" value="F:DNA-binding transcription factor activity"/>
    <property type="evidence" value="ECO:0007669"/>
    <property type="project" value="InterPro"/>
</dbReference>
<name>X1IF84_9ZZZZ</name>
<keyword evidence="5" id="KW-0238">DNA-binding</keyword>
<dbReference type="InterPro" id="IPR036390">
    <property type="entry name" value="WH_DNA-bd_sf"/>
</dbReference>
<reference evidence="7" key="1">
    <citation type="journal article" date="2014" name="Front. Microbiol.">
        <title>High frequency of phylogenetically diverse reductive dehalogenase-homologous genes in deep subseafloor sedimentary metagenomes.</title>
        <authorList>
            <person name="Kawai M."/>
            <person name="Futagami T."/>
            <person name="Toyoda A."/>
            <person name="Takaki Y."/>
            <person name="Nishi S."/>
            <person name="Hori S."/>
            <person name="Arai W."/>
            <person name="Tsubouchi T."/>
            <person name="Morono Y."/>
            <person name="Uchiyama I."/>
            <person name="Ito T."/>
            <person name="Fujiyama A."/>
            <person name="Inagaki F."/>
            <person name="Takami H."/>
        </authorList>
    </citation>
    <scope>NUCLEOTIDE SEQUENCE</scope>
    <source>
        <strain evidence="7">Expedition CK06-06</strain>
    </source>
</reference>
<dbReference type="EMBL" id="BARU01025297">
    <property type="protein sequence ID" value="GAH64769.1"/>
    <property type="molecule type" value="Genomic_DNA"/>
</dbReference>
<evidence type="ECO:0000256" key="4">
    <source>
        <dbReference type="ARBA" id="ARBA00023015"/>
    </source>
</evidence>
<evidence type="ECO:0000256" key="1">
    <source>
        <dbReference type="ARBA" id="ARBA00007957"/>
    </source>
</evidence>
<dbReference type="InterPro" id="IPR043135">
    <property type="entry name" value="Fur_C"/>
</dbReference>
<evidence type="ECO:0000256" key="6">
    <source>
        <dbReference type="ARBA" id="ARBA00023163"/>
    </source>
</evidence>
<dbReference type="Pfam" id="PF01475">
    <property type="entry name" value="FUR"/>
    <property type="match status" value="1"/>
</dbReference>
<evidence type="ECO:0000313" key="7">
    <source>
        <dbReference type="EMBL" id="GAH64769.1"/>
    </source>
</evidence>
<organism evidence="7">
    <name type="scientific">marine sediment metagenome</name>
    <dbReference type="NCBI Taxonomy" id="412755"/>
    <lineage>
        <taxon>unclassified sequences</taxon>
        <taxon>metagenomes</taxon>
        <taxon>ecological metagenomes</taxon>
    </lineage>
</organism>
<dbReference type="PANTHER" id="PTHR33202:SF7">
    <property type="entry name" value="FERRIC UPTAKE REGULATION PROTEIN"/>
    <property type="match status" value="1"/>
</dbReference>
<keyword evidence="2" id="KW-0678">Repressor</keyword>
<evidence type="ECO:0000256" key="3">
    <source>
        <dbReference type="ARBA" id="ARBA00022833"/>
    </source>
</evidence>
<dbReference type="GO" id="GO:0045892">
    <property type="term" value="P:negative regulation of DNA-templated transcription"/>
    <property type="evidence" value="ECO:0007669"/>
    <property type="project" value="TreeGrafter"/>
</dbReference>
<evidence type="ECO:0000256" key="5">
    <source>
        <dbReference type="ARBA" id="ARBA00023125"/>
    </source>
</evidence>
<comment type="caution">
    <text evidence="7">The sequence shown here is derived from an EMBL/GenBank/DDBJ whole genome shotgun (WGS) entry which is preliminary data.</text>
</comment>
<proteinExistence type="inferred from homology"/>
<gene>
    <name evidence="7" type="ORF">S03H2_40774</name>
</gene>
<dbReference type="GO" id="GO:0008270">
    <property type="term" value="F:zinc ion binding"/>
    <property type="evidence" value="ECO:0007669"/>
    <property type="project" value="TreeGrafter"/>
</dbReference>
<dbReference type="SUPFAM" id="SSF46785">
    <property type="entry name" value="Winged helix' DNA-binding domain"/>
    <property type="match status" value="1"/>
</dbReference>
<dbReference type="PANTHER" id="PTHR33202">
    <property type="entry name" value="ZINC UPTAKE REGULATION PROTEIN"/>
    <property type="match status" value="1"/>
</dbReference>
<keyword evidence="4" id="KW-0805">Transcription regulation</keyword>
<dbReference type="InterPro" id="IPR002481">
    <property type="entry name" value="FUR"/>
</dbReference>
<dbReference type="AlphaFoldDB" id="X1IF84"/>
<dbReference type="GO" id="GO:0000976">
    <property type="term" value="F:transcription cis-regulatory region binding"/>
    <property type="evidence" value="ECO:0007669"/>
    <property type="project" value="TreeGrafter"/>
</dbReference>